<keyword evidence="4" id="KW-1185">Reference proteome</keyword>
<organism evidence="3 4">
    <name type="scientific">Paramormyrops kingsleyae</name>
    <dbReference type="NCBI Taxonomy" id="1676925"/>
    <lineage>
        <taxon>Eukaryota</taxon>
        <taxon>Metazoa</taxon>
        <taxon>Chordata</taxon>
        <taxon>Craniata</taxon>
        <taxon>Vertebrata</taxon>
        <taxon>Euteleostomi</taxon>
        <taxon>Actinopterygii</taxon>
        <taxon>Neopterygii</taxon>
        <taxon>Teleostei</taxon>
        <taxon>Osteoglossocephala</taxon>
        <taxon>Osteoglossomorpha</taxon>
        <taxon>Osteoglossiformes</taxon>
        <taxon>Mormyridae</taxon>
        <taxon>Paramormyrops</taxon>
    </lineage>
</organism>
<feature type="transmembrane region" description="Helical" evidence="2">
    <location>
        <begin position="24"/>
        <end position="46"/>
    </location>
</feature>
<dbReference type="STRING" id="1676925.ENSPKIP00000032826"/>
<dbReference type="Pfam" id="PF15345">
    <property type="entry name" value="TMEM51"/>
    <property type="match status" value="1"/>
</dbReference>
<dbReference type="PANTHER" id="PTHR16015">
    <property type="entry name" value="TRANSMEMBRANE PROTEIN 51"/>
    <property type="match status" value="1"/>
</dbReference>
<dbReference type="KEGG" id="pki:111859172"/>
<dbReference type="InterPro" id="IPR029265">
    <property type="entry name" value="TMEM51"/>
</dbReference>
<feature type="region of interest" description="Disordered" evidence="1">
    <location>
        <begin position="142"/>
        <end position="249"/>
    </location>
</feature>
<keyword evidence="2" id="KW-0812">Transmembrane</keyword>
<dbReference type="RefSeq" id="XP_023697405.1">
    <property type="nucleotide sequence ID" value="XM_023841637.2"/>
</dbReference>
<sequence>MCFSGRPSPSPSPSTGGSSSGSQYALCALGVGLIALGVVMIAWSMVPSEATRNSSRPGGGGLEAKGRTSSVAFILAGGGVGMLMLSFCLGVRNKQHRQQWEGQTPEPQFQDHISAVEQGNSASVARELAASYDVPSYEEAVGSGQYPVRQSNLRHSASQLPSYDDLVDSREDWGPEDNSTDGHGPLPDSAPTSQVGRQHSRTGRKLLPLKVRRIKSEKLHLEHPPLQAGPLTIEPLTPPPQYEEKLPEL</sequence>
<feature type="compositionally biased region" description="Basic and acidic residues" evidence="1">
    <location>
        <begin position="214"/>
        <end position="223"/>
    </location>
</feature>
<evidence type="ECO:0000313" key="4">
    <source>
        <dbReference type="Proteomes" id="UP000261540"/>
    </source>
</evidence>
<dbReference type="Ensembl" id="ENSPKIT00000013701.1">
    <property type="protein sequence ID" value="ENSPKIP00000032826.1"/>
    <property type="gene ID" value="ENSPKIG00000012773.1"/>
</dbReference>
<accession>A0A3B3SRW7</accession>
<protein>
    <submittedName>
        <fullName evidence="3">Transmembrane protein 51a</fullName>
    </submittedName>
</protein>
<evidence type="ECO:0000256" key="1">
    <source>
        <dbReference type="SAM" id="MobiDB-lite"/>
    </source>
</evidence>
<dbReference type="GeneTree" id="ENSGT00390000009278"/>
<dbReference type="CTD" id="777622"/>
<keyword evidence="2" id="KW-1133">Transmembrane helix</keyword>
<dbReference type="OrthoDB" id="8946153at2759"/>
<dbReference type="PANTHER" id="PTHR16015:SF0">
    <property type="entry name" value="TRANSMEMBRANE PROTEIN 51"/>
    <property type="match status" value="1"/>
</dbReference>
<name>A0A3B3SRW7_9TELE</name>
<dbReference type="AlphaFoldDB" id="A0A3B3SRW7"/>
<reference evidence="3" key="1">
    <citation type="submission" date="2025-08" db="UniProtKB">
        <authorList>
            <consortium name="Ensembl"/>
        </authorList>
    </citation>
    <scope>IDENTIFICATION</scope>
</reference>
<keyword evidence="2" id="KW-0472">Membrane</keyword>
<dbReference type="GeneID" id="111859172"/>
<dbReference type="Proteomes" id="UP000261540">
    <property type="component" value="Unplaced"/>
</dbReference>
<feature type="compositionally biased region" description="Polar residues" evidence="1">
    <location>
        <begin position="148"/>
        <end position="161"/>
    </location>
</feature>
<proteinExistence type="predicted"/>
<feature type="transmembrane region" description="Helical" evidence="2">
    <location>
        <begin position="71"/>
        <end position="91"/>
    </location>
</feature>
<evidence type="ECO:0000256" key="2">
    <source>
        <dbReference type="SAM" id="Phobius"/>
    </source>
</evidence>
<evidence type="ECO:0000313" key="3">
    <source>
        <dbReference type="Ensembl" id="ENSPKIP00000032826.1"/>
    </source>
</evidence>
<reference evidence="3" key="2">
    <citation type="submission" date="2025-09" db="UniProtKB">
        <authorList>
            <consortium name="Ensembl"/>
        </authorList>
    </citation>
    <scope>IDENTIFICATION</scope>
</reference>